<protein>
    <recommendedName>
        <fullName evidence="1">DinB-like domain-containing protein</fullName>
    </recommendedName>
</protein>
<accession>A0ABM9SFG9</accession>
<dbReference type="SUPFAM" id="SSF109854">
    <property type="entry name" value="DinB/YfiT-like putative metalloenzymes"/>
    <property type="match status" value="1"/>
</dbReference>
<gene>
    <name evidence="2" type="ORF">PAECIP111893_01196</name>
</gene>
<dbReference type="Pfam" id="PF12867">
    <property type="entry name" value="DinB_2"/>
    <property type="match status" value="1"/>
</dbReference>
<dbReference type="RefSeq" id="WP_236339559.1">
    <property type="nucleotide sequence ID" value="NZ_CAKMMF010000005.1"/>
</dbReference>
<evidence type="ECO:0000313" key="2">
    <source>
        <dbReference type="EMBL" id="CAH1198977.1"/>
    </source>
</evidence>
<comment type="caution">
    <text evidence="2">The sequence shown here is derived from an EMBL/GenBank/DDBJ whole genome shotgun (WGS) entry which is preliminary data.</text>
</comment>
<dbReference type="InterPro" id="IPR034660">
    <property type="entry name" value="DinB/YfiT-like"/>
</dbReference>
<dbReference type="Proteomes" id="UP000838686">
    <property type="component" value="Unassembled WGS sequence"/>
</dbReference>
<name>A0ABM9SFG9_9BACL</name>
<evidence type="ECO:0000259" key="1">
    <source>
        <dbReference type="Pfam" id="PF12867"/>
    </source>
</evidence>
<sequence>MLKQVELLEQFEELAQWYAALTGSEQGWRTPIGEGKWCPAEVVAHLVKWDEYLLTTVLPAASSTIGQVEFPDHDTYNAVSLVYARSGISAAELLQEACKTRADLVQELRNLTEEQLFRAIPVNGHTHCPQTNTPYSLGYLIWEFIQHDGHHRKQVEASIR</sequence>
<dbReference type="Gene3D" id="1.20.120.450">
    <property type="entry name" value="dinb family like domain"/>
    <property type="match status" value="1"/>
</dbReference>
<organism evidence="2 3">
    <name type="scientific">Paenibacillus plantiphilus</name>
    <dbReference type="NCBI Taxonomy" id="2905650"/>
    <lineage>
        <taxon>Bacteria</taxon>
        <taxon>Bacillati</taxon>
        <taxon>Bacillota</taxon>
        <taxon>Bacilli</taxon>
        <taxon>Bacillales</taxon>
        <taxon>Paenibacillaceae</taxon>
        <taxon>Paenibacillus</taxon>
    </lineage>
</organism>
<dbReference type="EMBL" id="CAKMMF010000005">
    <property type="protein sequence ID" value="CAH1198977.1"/>
    <property type="molecule type" value="Genomic_DNA"/>
</dbReference>
<evidence type="ECO:0000313" key="3">
    <source>
        <dbReference type="Proteomes" id="UP000838686"/>
    </source>
</evidence>
<dbReference type="InterPro" id="IPR024775">
    <property type="entry name" value="DinB-like"/>
</dbReference>
<keyword evidence="3" id="KW-1185">Reference proteome</keyword>
<proteinExistence type="predicted"/>
<feature type="domain" description="DinB-like" evidence="1">
    <location>
        <begin position="11"/>
        <end position="155"/>
    </location>
</feature>
<reference evidence="2" key="1">
    <citation type="submission" date="2022-01" db="EMBL/GenBank/DDBJ databases">
        <authorList>
            <person name="Criscuolo A."/>
        </authorList>
    </citation>
    <scope>NUCLEOTIDE SEQUENCE</scope>
    <source>
        <strain evidence="2">CIP111893</strain>
    </source>
</reference>